<dbReference type="InterPro" id="IPR029058">
    <property type="entry name" value="AB_hydrolase_fold"/>
</dbReference>
<dbReference type="SUPFAM" id="SSF53474">
    <property type="entry name" value="alpha/beta-Hydrolases"/>
    <property type="match status" value="1"/>
</dbReference>
<evidence type="ECO:0000259" key="3">
    <source>
        <dbReference type="Pfam" id="PF00930"/>
    </source>
</evidence>
<dbReference type="Pfam" id="PF00326">
    <property type="entry name" value="Peptidase_S9"/>
    <property type="match status" value="1"/>
</dbReference>
<dbReference type="GO" id="GO:0008236">
    <property type="term" value="F:serine-type peptidase activity"/>
    <property type="evidence" value="ECO:0007669"/>
    <property type="project" value="InterPro"/>
</dbReference>
<dbReference type="InterPro" id="IPR002469">
    <property type="entry name" value="Peptidase_S9B_N"/>
</dbReference>
<dbReference type="GO" id="GO:0006508">
    <property type="term" value="P:proteolysis"/>
    <property type="evidence" value="ECO:0007669"/>
    <property type="project" value="InterPro"/>
</dbReference>
<feature type="domain" description="Dipeptidylpeptidase IV N-terminal" evidence="3">
    <location>
        <begin position="173"/>
        <end position="529"/>
    </location>
</feature>
<gene>
    <name evidence="4" type="ORF">CDAUBV1_LOCUS7233</name>
</gene>
<protein>
    <recommendedName>
        <fullName evidence="6">Dipeptidyl peptidase 9</fullName>
    </recommendedName>
</protein>
<dbReference type="Pfam" id="PF00930">
    <property type="entry name" value="DPPIV_N"/>
    <property type="match status" value="1"/>
</dbReference>
<evidence type="ECO:0008006" key="6">
    <source>
        <dbReference type="Google" id="ProtNLM"/>
    </source>
</evidence>
<evidence type="ECO:0000259" key="2">
    <source>
        <dbReference type="Pfam" id="PF00326"/>
    </source>
</evidence>
<dbReference type="GO" id="GO:0008239">
    <property type="term" value="F:dipeptidyl-peptidase activity"/>
    <property type="evidence" value="ECO:0007669"/>
    <property type="project" value="TreeGrafter"/>
</dbReference>
<dbReference type="Gene3D" id="3.40.50.1820">
    <property type="entry name" value="alpha/beta hydrolase"/>
    <property type="match status" value="1"/>
</dbReference>
<name>A0AAV2T9B9_CALDB</name>
<feature type="region of interest" description="Disordered" evidence="1">
    <location>
        <begin position="684"/>
        <end position="704"/>
    </location>
</feature>
<evidence type="ECO:0000313" key="5">
    <source>
        <dbReference type="Proteomes" id="UP001497525"/>
    </source>
</evidence>
<dbReference type="PANTHER" id="PTHR11731:SF193">
    <property type="entry name" value="DIPEPTIDYL PEPTIDASE 9"/>
    <property type="match status" value="1"/>
</dbReference>
<dbReference type="PANTHER" id="PTHR11731">
    <property type="entry name" value="PROTEASE FAMILY S9B,C DIPEPTIDYL-PEPTIDASE IV-RELATED"/>
    <property type="match status" value="1"/>
</dbReference>
<feature type="domain" description="Peptidase S9 prolyl oligopeptidase catalytic" evidence="2">
    <location>
        <begin position="758"/>
        <end position="940"/>
    </location>
</feature>
<accession>A0AAV2T9B9</accession>
<dbReference type="EMBL" id="CAXLJL010000168">
    <property type="protein sequence ID" value="CAL5134018.1"/>
    <property type="molecule type" value="Genomic_DNA"/>
</dbReference>
<evidence type="ECO:0000256" key="1">
    <source>
        <dbReference type="SAM" id="MobiDB-lite"/>
    </source>
</evidence>
<feature type="region of interest" description="Disordered" evidence="1">
    <location>
        <begin position="533"/>
        <end position="565"/>
    </location>
</feature>
<dbReference type="AlphaFoldDB" id="A0AAV2T9B9"/>
<dbReference type="SUPFAM" id="SSF82171">
    <property type="entry name" value="DPP6 N-terminal domain-like"/>
    <property type="match status" value="1"/>
</dbReference>
<dbReference type="Gene3D" id="2.140.10.30">
    <property type="entry name" value="Dipeptidylpeptidase IV, N-terminal domain"/>
    <property type="match status" value="1"/>
</dbReference>
<dbReference type="InterPro" id="IPR001375">
    <property type="entry name" value="Peptidase_S9_cat"/>
</dbReference>
<dbReference type="InterPro" id="IPR050278">
    <property type="entry name" value="Serine_Prot_S9B/DPPIV"/>
</dbReference>
<evidence type="ECO:0000313" key="4">
    <source>
        <dbReference type="EMBL" id="CAL5134018.1"/>
    </source>
</evidence>
<dbReference type="Proteomes" id="UP001497525">
    <property type="component" value="Unassembled WGS sequence"/>
</dbReference>
<reference evidence="4" key="1">
    <citation type="submission" date="2024-06" db="EMBL/GenBank/DDBJ databases">
        <authorList>
            <person name="Liu X."/>
            <person name="Lenzi L."/>
            <person name="Haldenby T S."/>
            <person name="Uol C."/>
        </authorList>
    </citation>
    <scope>NUCLEOTIDE SEQUENCE</scope>
</reference>
<organism evidence="4 5">
    <name type="scientific">Calicophoron daubneyi</name>
    <name type="common">Rumen fluke</name>
    <name type="synonym">Paramphistomum daubneyi</name>
    <dbReference type="NCBI Taxonomy" id="300641"/>
    <lineage>
        <taxon>Eukaryota</taxon>
        <taxon>Metazoa</taxon>
        <taxon>Spiralia</taxon>
        <taxon>Lophotrochozoa</taxon>
        <taxon>Platyhelminthes</taxon>
        <taxon>Trematoda</taxon>
        <taxon>Digenea</taxon>
        <taxon>Plagiorchiida</taxon>
        <taxon>Pronocephalata</taxon>
        <taxon>Paramphistomoidea</taxon>
        <taxon>Paramphistomidae</taxon>
        <taxon>Calicophoron</taxon>
    </lineage>
</organism>
<comment type="caution">
    <text evidence="4">The sequence shown here is derived from an EMBL/GenBank/DDBJ whole genome shotgun (WGS) entry which is preliminary data.</text>
</comment>
<proteinExistence type="predicted"/>
<sequence length="959" mass="106406">MLATDMYTFDDFYNTATRVKFNRKSFCIPGSLAIRVSPKQHQKVAQKENVSSPDCRVYFLTYPRQENCARCTPTLFSANVSATSPTDTELPWYSMLPEDFGAVRSSSNLAESLLRERMRTSASGVAAFETEDSGRIVLTACGRIFCGSDQIDVTATPEKLAPLEAPVVAPLQPVICPDNPNLVACVSDGHLTVGYVPNNTWVALTDFSSDDEISVGMPSYVVLEELDRYIGFWWRPSPNKEKGSSEPPSNYQILYEVVDERPVEMIHLLSGQRVEGHRYPRPGSPNALSDLRICEFEVTPNGEIVNVRHRSLPRPLFEYLPGFEYLSRAGWTPDGQYVWCQLITRLQDHLEFILIPTENFRVPDSESDSLPSPTTGQAVGSPCVRLLTEQGGDYWVKVHDNFALLTEPWHPVGSFQSGPNNRHLTFVWSSHRSGYSHLYLMQRSWPKPGSIGLVMGSANSAAVIDAAETFTAQLTNGSWEVTGKQLWVDEEHQWILFEANREHAILRHIYAVSYAAATRGTVVCLSTNELVNQSSRPPVVDTNPSSSAGVPMDTSASGQQQALSKNPHSCLDPLFPAPSTDVEYPWSFELNAFDPHSGWAVLTSSSLSRLSGVQVVRITFPQVAPAPPSGTSVATTTPAKYPVIKHVAWLRYHVSHKDALSLSLDPCAPPRVVRVSLEEIEEELANQPDSGDGSSPDSPPSQVKTSFSNKDTYLYGLLYVPNRPCPPAGYPTIHYVYGGPSVQLIRGGYPKSLISQALVYCHFGYAFFLCDCRGSANRGIEFAGYIKNRLGQVELNDHAAFLRCVARSTGLIDLENVAITGSSYGGYLTLMAAMRYSHIYRVAIAASPVVDWTLYDTAYTERYLGLPRQNTVAYWKGNVINYIERMPSDCVRLIIGHGGLDENVHFFHTSNLLHGLEHEGKPFTLLYYPTSRHGIKEYDHLQASALSLLERVLKPVRID</sequence>